<evidence type="ECO:0000313" key="2">
    <source>
        <dbReference type="EMBL" id="MBB5263979.1"/>
    </source>
</evidence>
<accession>A0A7W8M4N1</accession>
<gene>
    <name evidence="2" type="ORF">HNP82_001084</name>
</gene>
<evidence type="ECO:0008006" key="4">
    <source>
        <dbReference type="Google" id="ProtNLM"/>
    </source>
</evidence>
<comment type="caution">
    <text evidence="2">The sequence shown here is derived from an EMBL/GenBank/DDBJ whole genome shotgun (WGS) entry which is preliminary data.</text>
</comment>
<feature type="signal peptide" evidence="1">
    <location>
        <begin position="1"/>
        <end position="24"/>
    </location>
</feature>
<feature type="chain" id="PRO_5039342206" description="Lipoprotein" evidence="1">
    <location>
        <begin position="25"/>
        <end position="431"/>
    </location>
</feature>
<reference evidence="2 3" key="1">
    <citation type="submission" date="2020-08" db="EMBL/GenBank/DDBJ databases">
        <title>Genomic Encyclopedia of Type Strains, Phase IV (KMG-IV): sequencing the most valuable type-strain genomes for metagenomic binning, comparative biology and taxonomic classification.</title>
        <authorList>
            <person name="Goeker M."/>
        </authorList>
    </citation>
    <scope>NUCLEOTIDE SEQUENCE [LARGE SCALE GENOMIC DNA]</scope>
    <source>
        <strain evidence="2 3">DSM 106146</strain>
    </source>
</reference>
<keyword evidence="3" id="KW-1185">Reference proteome</keyword>
<keyword evidence="1" id="KW-0732">Signal</keyword>
<protein>
    <recommendedName>
        <fullName evidence="4">Lipoprotein</fullName>
    </recommendedName>
</protein>
<dbReference type="AlphaFoldDB" id="A0A7W8M4N1"/>
<dbReference type="RefSeq" id="WP_183772283.1">
    <property type="nucleotide sequence ID" value="NZ_JACHFW010000003.1"/>
</dbReference>
<dbReference type="Proteomes" id="UP000543642">
    <property type="component" value="Unassembled WGS sequence"/>
</dbReference>
<dbReference type="EMBL" id="JACHFW010000003">
    <property type="protein sequence ID" value="MBB5263979.1"/>
    <property type="molecule type" value="Genomic_DNA"/>
</dbReference>
<proteinExistence type="predicted"/>
<organism evidence="2 3">
    <name type="scientific">Catenibacillus scindens</name>
    <dbReference type="NCBI Taxonomy" id="673271"/>
    <lineage>
        <taxon>Bacteria</taxon>
        <taxon>Bacillati</taxon>
        <taxon>Bacillota</taxon>
        <taxon>Clostridia</taxon>
        <taxon>Lachnospirales</taxon>
        <taxon>Lachnospiraceae</taxon>
        <taxon>Catenibacillus</taxon>
    </lineage>
</organism>
<sequence length="431" mass="48070">MDKLYKTVLATVTAASVLVCSACAGAPAADQVQDPDAGKTLPEMTEKITIPASIFKFANTDIEDNMEAFEDYCTDVRRDGDDLILEVTPTQKEELIEMYAGSIDDVLEDMEKDEQGYYVEADTDHSRFIYHIDENIDGILQAKMLLTITTSDVLTGIMETGDPNWSVSAKIVNCHTGLTVGEGTFPDGSITFGPDEWKASYDGGAWLGARQEEVMDMTGLTGPYEELTDTQKGVVTSVVQMLDWIEGKYEQQFHYISYAPGDAVEQEHLKVYPEQGGESDVVTVYRTYENGMYRYEDDYGAILMRPAYEEQVRAFAEQYLPSEGIKIYTEIKNGGSGAAEEEAILNEVSAVTYIFMDDALCSEQYEAFLEAVPDWLTENCQGVPAGIYLRMAESEAWKQIGRSDYEDKLREDIYTEEAECAISRSGKVTVY</sequence>
<evidence type="ECO:0000313" key="3">
    <source>
        <dbReference type="Proteomes" id="UP000543642"/>
    </source>
</evidence>
<evidence type="ECO:0000256" key="1">
    <source>
        <dbReference type="SAM" id="SignalP"/>
    </source>
</evidence>
<name>A0A7W8M4N1_9FIRM</name>